<accession>A0A8I0T0M3</accession>
<dbReference type="EMBL" id="VKME01000013">
    <property type="protein sequence ID" value="MBE0129375.1"/>
    <property type="molecule type" value="Genomic_DNA"/>
</dbReference>
<gene>
    <name evidence="1" type="ORF">FOT72_15415</name>
</gene>
<dbReference type="Proteomes" id="UP000656723">
    <property type="component" value="Unassembled WGS sequence"/>
</dbReference>
<sequence length="96" mass="10788">MRADRERAFFSPWREIENAAHRSAVHQAIAILKQTEALSGLLAFIFPGEYEQDKCMSDNIVNKALRMMGYDKQNEVCGNGFRAMACSALSESGLWS</sequence>
<name>A0A8I0T0M3_CITAM</name>
<proteinExistence type="predicted"/>
<dbReference type="OrthoDB" id="9795573at2"/>
<organism evidence="1 2">
    <name type="scientific">Citrobacter amalonaticus</name>
    <dbReference type="NCBI Taxonomy" id="35703"/>
    <lineage>
        <taxon>Bacteria</taxon>
        <taxon>Pseudomonadati</taxon>
        <taxon>Pseudomonadota</taxon>
        <taxon>Gammaproteobacteria</taxon>
        <taxon>Enterobacterales</taxon>
        <taxon>Enterobacteriaceae</taxon>
        <taxon>Citrobacter</taxon>
    </lineage>
</organism>
<evidence type="ECO:0000313" key="1">
    <source>
        <dbReference type="EMBL" id="MBE0129375.1"/>
    </source>
</evidence>
<comment type="caution">
    <text evidence="1">The sequence shown here is derived from an EMBL/GenBank/DDBJ whole genome shotgun (WGS) entry which is preliminary data.</text>
</comment>
<evidence type="ECO:0000313" key="2">
    <source>
        <dbReference type="Proteomes" id="UP000656723"/>
    </source>
</evidence>
<dbReference type="AlphaFoldDB" id="A0A8I0T0M3"/>
<dbReference type="RefSeq" id="WP_061074576.1">
    <property type="nucleotide sequence ID" value="NZ_CP014015.2"/>
</dbReference>
<protein>
    <submittedName>
        <fullName evidence="1">Uncharacterized protein</fullName>
    </submittedName>
</protein>
<reference evidence="1" key="1">
    <citation type="submission" date="2019-07" db="EMBL/GenBank/DDBJ databases">
        <title>KPC-2 carbapenem resistent Enterobacterales isolates from Germany.</title>
        <authorList>
            <person name="Yao Y."/>
            <person name="Falgenhauer L."/>
            <person name="Imirzalioglu C."/>
            <person name="Chakraborty T."/>
        </authorList>
    </citation>
    <scope>NUCLEOTIDE SEQUENCE</scope>
    <source>
        <strain evidence="1">CA13304</strain>
    </source>
</reference>